<dbReference type="Pfam" id="PF02018">
    <property type="entry name" value="CBM_4_9"/>
    <property type="match status" value="1"/>
</dbReference>
<evidence type="ECO:0000259" key="6">
    <source>
        <dbReference type="Pfam" id="PF02018"/>
    </source>
</evidence>
<evidence type="ECO:0000259" key="7">
    <source>
        <dbReference type="Pfam" id="PF18962"/>
    </source>
</evidence>
<comment type="caution">
    <text evidence="8">The sequence shown here is derived from an EMBL/GenBank/DDBJ whole genome shotgun (WGS) entry which is preliminary data.</text>
</comment>
<dbReference type="PROSITE" id="PS00659">
    <property type="entry name" value="GLYCOSYL_HYDROL_F5"/>
    <property type="match status" value="1"/>
</dbReference>
<dbReference type="InterPro" id="IPR001547">
    <property type="entry name" value="Glyco_hydro_5"/>
</dbReference>
<dbReference type="Pfam" id="PF00150">
    <property type="entry name" value="Cellulase"/>
    <property type="match status" value="1"/>
</dbReference>
<dbReference type="Proteomes" id="UP001598019">
    <property type="component" value="Unassembled WGS sequence"/>
</dbReference>
<gene>
    <name evidence="8" type="ORF">SKC37_09380</name>
</gene>
<evidence type="ECO:0000259" key="5">
    <source>
        <dbReference type="Pfam" id="PF00150"/>
    </source>
</evidence>
<evidence type="ECO:0000256" key="4">
    <source>
        <dbReference type="RuleBase" id="RU361153"/>
    </source>
</evidence>
<organism evidence="8 9">
    <name type="scientific">Aquirufa esocilacus</name>
    <dbReference type="NCBI Taxonomy" id="3096513"/>
    <lineage>
        <taxon>Bacteria</taxon>
        <taxon>Pseudomonadati</taxon>
        <taxon>Bacteroidota</taxon>
        <taxon>Cytophagia</taxon>
        <taxon>Cytophagales</taxon>
        <taxon>Flectobacillaceae</taxon>
        <taxon>Aquirufa</taxon>
    </lineage>
</organism>
<keyword evidence="2 4" id="KW-0378">Hydrolase</keyword>
<evidence type="ECO:0000256" key="1">
    <source>
        <dbReference type="ARBA" id="ARBA00022729"/>
    </source>
</evidence>
<keyword evidence="1" id="KW-0732">Signal</keyword>
<dbReference type="SUPFAM" id="SSF51445">
    <property type="entry name" value="(Trans)glycosidases"/>
    <property type="match status" value="1"/>
</dbReference>
<comment type="similarity">
    <text evidence="4">Belongs to the glycosyl hydrolase 5 (cellulase A) family.</text>
</comment>
<dbReference type="Gene3D" id="2.60.120.260">
    <property type="entry name" value="Galactose-binding domain-like"/>
    <property type="match status" value="1"/>
</dbReference>
<dbReference type="RefSeq" id="WP_377981228.1">
    <property type="nucleotide sequence ID" value="NZ_JBBKXX010000003.1"/>
</dbReference>
<protein>
    <submittedName>
        <fullName evidence="8">Cellulase family glycosylhydrolase</fullName>
    </submittedName>
</protein>
<feature type="domain" description="Secretion system C-terminal sorting" evidence="7">
    <location>
        <begin position="489"/>
        <end position="552"/>
    </location>
</feature>
<evidence type="ECO:0000313" key="9">
    <source>
        <dbReference type="Proteomes" id="UP001598019"/>
    </source>
</evidence>
<dbReference type="SUPFAM" id="SSF49785">
    <property type="entry name" value="Galactose-binding domain-like"/>
    <property type="match status" value="1"/>
</dbReference>
<dbReference type="InterPro" id="IPR003305">
    <property type="entry name" value="CenC_carb-bd"/>
</dbReference>
<dbReference type="InterPro" id="IPR026444">
    <property type="entry name" value="Secre_tail"/>
</dbReference>
<name>A0ABW6DT57_9BACT</name>
<keyword evidence="3 4" id="KW-0326">Glycosidase</keyword>
<accession>A0ABW6DT57</accession>
<feature type="domain" description="CBM-cenC" evidence="6">
    <location>
        <begin position="336"/>
        <end position="457"/>
    </location>
</feature>
<feature type="domain" description="Glycoside hydrolase family 5" evidence="5">
    <location>
        <begin position="33"/>
        <end position="298"/>
    </location>
</feature>
<evidence type="ECO:0000256" key="2">
    <source>
        <dbReference type="ARBA" id="ARBA00022801"/>
    </source>
</evidence>
<evidence type="ECO:0000313" key="8">
    <source>
        <dbReference type="EMBL" id="MFD3408866.1"/>
    </source>
</evidence>
<keyword evidence="9" id="KW-1185">Reference proteome</keyword>
<dbReference type="InterPro" id="IPR050386">
    <property type="entry name" value="Glycosyl_hydrolase_5"/>
</dbReference>
<dbReference type="InterPro" id="IPR008979">
    <property type="entry name" value="Galactose-bd-like_sf"/>
</dbReference>
<reference evidence="8 9" key="1">
    <citation type="submission" date="2024-03" db="EMBL/GenBank/DDBJ databases">
        <title>Aquirufa genome sequencing.</title>
        <authorList>
            <person name="Pitt A."/>
            <person name="Hahn M.W."/>
        </authorList>
    </citation>
    <scope>NUCLEOTIDE SEQUENCE [LARGE SCALE GENOMIC DNA]</scope>
    <source>
        <strain evidence="8 9">HETE-83D</strain>
    </source>
</reference>
<dbReference type="PANTHER" id="PTHR31297">
    <property type="entry name" value="GLUCAN ENDO-1,6-BETA-GLUCOSIDASE B"/>
    <property type="match status" value="1"/>
</dbReference>
<evidence type="ECO:0000256" key="3">
    <source>
        <dbReference type="ARBA" id="ARBA00023295"/>
    </source>
</evidence>
<dbReference type="InterPro" id="IPR018087">
    <property type="entry name" value="Glyco_hydro_5_CS"/>
</dbReference>
<dbReference type="Gene3D" id="3.20.20.80">
    <property type="entry name" value="Glycosidases"/>
    <property type="match status" value="1"/>
</dbReference>
<proteinExistence type="inferred from homology"/>
<dbReference type="InterPro" id="IPR017853">
    <property type="entry name" value="GH"/>
</dbReference>
<dbReference type="PANTHER" id="PTHR31297:SF17">
    <property type="entry name" value="ENDOGLUCANASE"/>
    <property type="match status" value="1"/>
</dbReference>
<dbReference type="Pfam" id="PF18962">
    <property type="entry name" value="Por_Secre_tail"/>
    <property type="match status" value="1"/>
</dbReference>
<dbReference type="NCBIfam" id="TIGR04183">
    <property type="entry name" value="Por_Secre_tail"/>
    <property type="match status" value="1"/>
</dbReference>
<dbReference type="EMBL" id="JBBKXX010000003">
    <property type="protein sequence ID" value="MFD3408866.1"/>
    <property type="molecule type" value="Genomic_DNA"/>
</dbReference>
<sequence length="559" mass="62935">MKKIVLLLLWCYSLSAQDLGRGINLGNMFEAPSETAWGNPFKEEYITKIAEQGFNHIRVPIRWDVAERTQLTAPYTVNPVFLARIKSVVDLAISKNLYVIINMHHHEEIFTNPAGAKPRFISQWSQIANYFKGYDQHLLFEVLNEPHDALTPDLWNVYFAEALAEIRKTNPTRKVLLGTALYGGLEGVKNINPPSDPNLILSVHYYSPFNFTHQGADWAGNKDKYLGTKWEDLQLERDQVIADFSYAIQWARSKNIPLHVGEFGAYEKADMASRARWTTFLARWIESQGLSWAYWEFSAGFGIYNPVSGTYNTELVNALLKNPLPAAKVLPTKQLFDLNGTAGWNLNLNSGASATMNAEGTGLKVAISSVTGTGWHIQLARSGFPLSYKRRYLVKFRAKADKAISFTGYMGRASSPYNAYSNYNSFTVGTTESEYTFLFTMNEPFDANARISFDLGNSTGVLQITTLKVEEIVDEIPLEARFEQKTPRVYPNPFNQFVHIEGEGPQEVRFVDLTGRIHQSSKMETGGVLETKGLMPGPYILQVSTGKSNEFETVSVYKQ</sequence>